<accession>A0A2M7D9G8</accession>
<dbReference type="InterPro" id="IPR035917">
    <property type="entry name" value="YjbQ-like_sf"/>
</dbReference>
<organism evidence="1 2">
    <name type="scientific">Candidatus Nealsonbacteria bacterium CG02_land_8_20_14_3_00_37_10</name>
    <dbReference type="NCBI Taxonomy" id="1974699"/>
    <lineage>
        <taxon>Bacteria</taxon>
        <taxon>Candidatus Nealsoniibacteriota</taxon>
    </lineage>
</organism>
<dbReference type="EMBL" id="PETZ01000032">
    <property type="protein sequence ID" value="PIV45093.1"/>
    <property type="molecule type" value="Genomic_DNA"/>
</dbReference>
<feature type="non-terminal residue" evidence="1">
    <location>
        <position position="95"/>
    </location>
</feature>
<reference evidence="2" key="1">
    <citation type="submission" date="2017-09" db="EMBL/GenBank/DDBJ databases">
        <title>Depth-based differentiation of microbial function through sediment-hosted aquifers and enrichment of novel symbionts in the deep terrestrial subsurface.</title>
        <authorList>
            <person name="Probst A.J."/>
            <person name="Ladd B."/>
            <person name="Jarett J.K."/>
            <person name="Geller-Mcgrath D.E."/>
            <person name="Sieber C.M.K."/>
            <person name="Emerson J.B."/>
            <person name="Anantharaman K."/>
            <person name="Thomas B.C."/>
            <person name="Malmstrom R."/>
            <person name="Stieglmeier M."/>
            <person name="Klingl A."/>
            <person name="Woyke T."/>
            <person name="Ryan C.M."/>
            <person name="Banfield J.F."/>
        </authorList>
    </citation>
    <scope>NUCLEOTIDE SEQUENCE [LARGE SCALE GENOMIC DNA]</scope>
</reference>
<dbReference type="InterPro" id="IPR001602">
    <property type="entry name" value="UPF0047_YjbQ-like"/>
</dbReference>
<protein>
    <submittedName>
        <fullName evidence="1">Secondary thiamine-phosphate synthase enzyme</fullName>
    </submittedName>
</protein>
<dbReference type="SUPFAM" id="SSF111038">
    <property type="entry name" value="YjbQ-like"/>
    <property type="match status" value="1"/>
</dbReference>
<sequence>MKTANKILEYQTKGEFDFIDITEEVKKFVRGESQIKNGFVNVQTLHTTAAIILNENEPLLLEDIKKNLEKLSPGNIKYNHDDFTARTINMHPDEC</sequence>
<evidence type="ECO:0000313" key="1">
    <source>
        <dbReference type="EMBL" id="PIV45093.1"/>
    </source>
</evidence>
<evidence type="ECO:0000313" key="2">
    <source>
        <dbReference type="Proteomes" id="UP000230864"/>
    </source>
</evidence>
<name>A0A2M7D9G8_9BACT</name>
<dbReference type="Pfam" id="PF01894">
    <property type="entry name" value="YjbQ"/>
    <property type="match status" value="1"/>
</dbReference>
<dbReference type="Gene3D" id="2.60.120.460">
    <property type="entry name" value="YjbQ-like"/>
    <property type="match status" value="1"/>
</dbReference>
<dbReference type="AlphaFoldDB" id="A0A2M7D9G8"/>
<dbReference type="Proteomes" id="UP000230864">
    <property type="component" value="Unassembled WGS sequence"/>
</dbReference>
<comment type="caution">
    <text evidence="1">The sequence shown here is derived from an EMBL/GenBank/DDBJ whole genome shotgun (WGS) entry which is preliminary data.</text>
</comment>
<proteinExistence type="predicted"/>
<gene>
    <name evidence="1" type="ORF">COS25_01760</name>
</gene>